<evidence type="ECO:0000256" key="2">
    <source>
        <dbReference type="ARBA" id="ARBA00009814"/>
    </source>
</evidence>
<comment type="subunit">
    <text evidence="8">Component of the Mediator complex.</text>
</comment>
<evidence type="ECO:0000313" key="11">
    <source>
        <dbReference type="Proteomes" id="UP000038010"/>
    </source>
</evidence>
<comment type="caution">
    <text evidence="10">The sequence shown here is derived from an EMBL/GenBank/DDBJ whole genome shotgun (WGS) entry which is preliminary data.</text>
</comment>
<accession>A0A0N1HA98</accession>
<dbReference type="Proteomes" id="UP000038010">
    <property type="component" value="Unassembled WGS sequence"/>
</dbReference>
<evidence type="ECO:0000256" key="8">
    <source>
        <dbReference type="RuleBase" id="RU364150"/>
    </source>
</evidence>
<proteinExistence type="inferred from homology"/>
<keyword evidence="6 8" id="KW-0539">Nucleus</keyword>
<dbReference type="EMBL" id="LFJN01000003">
    <property type="protein sequence ID" value="KPI44742.1"/>
    <property type="molecule type" value="Genomic_DNA"/>
</dbReference>
<feature type="region of interest" description="Disordered" evidence="9">
    <location>
        <begin position="17"/>
        <end position="36"/>
    </location>
</feature>
<sequence>MLTSNIYYVKVIGTVKSNESPPPQSDQMTNGHGGRTDAERTIDWHFEFKDIPDAGTGQQTVNGRLLYRFGIEGSDMLTFMKQLGYDYVSRHVLKGHTFFRDFATLSLHRVYRETSTDPTKPFDWSFMAQEDSLELIDKSGAYLCIASIDAEDDNVSANKDLATSKLVELRDLLKPVMTLAPVDRLALDTRAPSK</sequence>
<dbReference type="OrthoDB" id="5348092at2759"/>
<keyword evidence="4 8" id="KW-0805">Transcription regulation</keyword>
<dbReference type="GO" id="GO:0006369">
    <property type="term" value="P:termination of RNA polymerase II transcription"/>
    <property type="evidence" value="ECO:0007669"/>
    <property type="project" value="TreeGrafter"/>
</dbReference>
<dbReference type="VEuPathDB" id="FungiDB:AB675_8745"/>
<keyword evidence="5 8" id="KW-0804">Transcription</keyword>
<evidence type="ECO:0000256" key="7">
    <source>
        <dbReference type="ARBA" id="ARBA00032012"/>
    </source>
</evidence>
<dbReference type="PANTHER" id="PTHR13321:SF2">
    <property type="entry name" value="MEDIATOR OF RNA POLYMERASE II TRANSCRIPTION SUBUNIT 18"/>
    <property type="match status" value="1"/>
</dbReference>
<evidence type="ECO:0000256" key="9">
    <source>
        <dbReference type="SAM" id="MobiDB-lite"/>
    </source>
</evidence>
<comment type="similarity">
    <text evidence="2 8">Belongs to the Mediator complex subunit 18 family.</text>
</comment>
<dbReference type="GO" id="GO:0070847">
    <property type="term" value="C:core mediator complex"/>
    <property type="evidence" value="ECO:0007669"/>
    <property type="project" value="TreeGrafter"/>
</dbReference>
<dbReference type="GeneID" id="28741097"/>
<evidence type="ECO:0000256" key="5">
    <source>
        <dbReference type="ARBA" id="ARBA00023163"/>
    </source>
</evidence>
<evidence type="ECO:0000313" key="10">
    <source>
        <dbReference type="EMBL" id="KPI44742.1"/>
    </source>
</evidence>
<evidence type="ECO:0000256" key="1">
    <source>
        <dbReference type="ARBA" id="ARBA00004123"/>
    </source>
</evidence>
<reference evidence="10 11" key="1">
    <citation type="submission" date="2015-06" db="EMBL/GenBank/DDBJ databases">
        <title>Draft genome of the ant-associated black yeast Phialophora attae CBS 131958.</title>
        <authorList>
            <person name="Moreno L.F."/>
            <person name="Stielow B.J."/>
            <person name="de Hoog S."/>
            <person name="Vicente V.A."/>
            <person name="Weiss V.A."/>
            <person name="de Vries M."/>
            <person name="Cruz L.M."/>
            <person name="Souza E.M."/>
        </authorList>
    </citation>
    <scope>NUCLEOTIDE SEQUENCE [LARGE SCALE GENOMIC DNA]</scope>
    <source>
        <strain evidence="10 11">CBS 131958</strain>
    </source>
</reference>
<protein>
    <recommendedName>
        <fullName evidence="3 8">Mediator of RNA polymerase II transcription subunit 18</fullName>
    </recommendedName>
    <alternativeName>
        <fullName evidence="7 8">Mediator complex subunit 18</fullName>
    </alternativeName>
</protein>
<dbReference type="STRING" id="1664694.A0A0N1HA98"/>
<dbReference type="GO" id="GO:0016592">
    <property type="term" value="C:mediator complex"/>
    <property type="evidence" value="ECO:0007669"/>
    <property type="project" value="InterPro"/>
</dbReference>
<name>A0A0N1HA98_9EURO</name>
<comment type="function">
    <text evidence="8">Component of the Mediator complex, a coactivator involved in the regulated transcription of nearly all RNA polymerase II-dependent genes. Mediator functions as a bridge to convey information from gene-specific regulatory proteins to the basal RNA polymerase II transcription machinery. Mediator is recruited to promoters by direct interactions with regulatory proteins and serves as a scaffold for the assembly of a functional preinitiation complex with RNA polymerase II and the general transcription factors.</text>
</comment>
<dbReference type="GO" id="GO:0003712">
    <property type="term" value="F:transcription coregulator activity"/>
    <property type="evidence" value="ECO:0007669"/>
    <property type="project" value="InterPro"/>
</dbReference>
<dbReference type="RefSeq" id="XP_018004705.1">
    <property type="nucleotide sequence ID" value="XM_018149217.1"/>
</dbReference>
<dbReference type="GO" id="GO:0006357">
    <property type="term" value="P:regulation of transcription by RNA polymerase II"/>
    <property type="evidence" value="ECO:0007669"/>
    <property type="project" value="InterPro"/>
</dbReference>
<organism evidence="10 11">
    <name type="scientific">Cyphellophora attinorum</name>
    <dbReference type="NCBI Taxonomy" id="1664694"/>
    <lineage>
        <taxon>Eukaryota</taxon>
        <taxon>Fungi</taxon>
        <taxon>Dikarya</taxon>
        <taxon>Ascomycota</taxon>
        <taxon>Pezizomycotina</taxon>
        <taxon>Eurotiomycetes</taxon>
        <taxon>Chaetothyriomycetidae</taxon>
        <taxon>Chaetothyriales</taxon>
        <taxon>Cyphellophoraceae</taxon>
        <taxon>Cyphellophora</taxon>
    </lineage>
</organism>
<keyword evidence="11" id="KW-1185">Reference proteome</keyword>
<dbReference type="InterPro" id="IPR019095">
    <property type="entry name" value="Mediator_Med18"/>
</dbReference>
<feature type="compositionally biased region" description="Polar residues" evidence="9">
    <location>
        <begin position="17"/>
        <end position="30"/>
    </location>
</feature>
<evidence type="ECO:0000256" key="3">
    <source>
        <dbReference type="ARBA" id="ARBA00019612"/>
    </source>
</evidence>
<evidence type="ECO:0000256" key="4">
    <source>
        <dbReference type="ARBA" id="ARBA00023015"/>
    </source>
</evidence>
<evidence type="ECO:0000256" key="6">
    <source>
        <dbReference type="ARBA" id="ARBA00023242"/>
    </source>
</evidence>
<dbReference type="Pfam" id="PF09637">
    <property type="entry name" value="Med18"/>
    <property type="match status" value="1"/>
</dbReference>
<dbReference type="AlphaFoldDB" id="A0A0N1HA98"/>
<dbReference type="PANTHER" id="PTHR13321">
    <property type="entry name" value="MEDIATOR OF RNA POLYMERASE II TRANSCRIPTION, SUBUNIT 18"/>
    <property type="match status" value="1"/>
</dbReference>
<keyword evidence="8" id="KW-0010">Activator</keyword>
<gene>
    <name evidence="8" type="primary">MED18</name>
    <name evidence="10" type="ORF">AB675_8745</name>
</gene>
<comment type="subcellular location">
    <subcellularLocation>
        <location evidence="1 8">Nucleus</location>
    </subcellularLocation>
</comment>
<dbReference type="Gene3D" id="2.40.320.10">
    <property type="entry name" value="Hypothetical Protein Pfu-838710-001"/>
    <property type="match status" value="1"/>
</dbReference>